<protein>
    <recommendedName>
        <fullName evidence="6">Mid2 domain-containing protein</fullName>
    </recommendedName>
</protein>
<feature type="compositionally biased region" description="Polar residues" evidence="1">
    <location>
        <begin position="30"/>
        <end position="40"/>
    </location>
</feature>
<feature type="chain" id="PRO_5016296745" description="Mid2 domain-containing protein" evidence="3">
    <location>
        <begin position="24"/>
        <end position="204"/>
    </location>
</feature>
<keyword evidence="2" id="KW-0472">Membrane</keyword>
<reference evidence="4 5" key="1">
    <citation type="submission" date="2018-03" db="EMBL/GenBank/DDBJ databases">
        <title>Genomes of Pezizomycetes fungi and the evolution of truffles.</title>
        <authorList>
            <person name="Murat C."/>
            <person name="Payen T."/>
            <person name="Noel B."/>
            <person name="Kuo A."/>
            <person name="Martin F.M."/>
        </authorList>
    </citation>
    <scope>NUCLEOTIDE SEQUENCE [LARGE SCALE GENOMIC DNA]</scope>
    <source>
        <strain evidence="4">091103-1</strain>
    </source>
</reference>
<feature type="region of interest" description="Disordered" evidence="1">
    <location>
        <begin position="28"/>
        <end position="71"/>
    </location>
</feature>
<gene>
    <name evidence="4" type="ORF">C7212DRAFT_340723</name>
</gene>
<organism evidence="4 5">
    <name type="scientific">Tuber magnatum</name>
    <name type="common">white Piedmont truffle</name>
    <dbReference type="NCBI Taxonomy" id="42249"/>
    <lineage>
        <taxon>Eukaryota</taxon>
        <taxon>Fungi</taxon>
        <taxon>Dikarya</taxon>
        <taxon>Ascomycota</taxon>
        <taxon>Pezizomycotina</taxon>
        <taxon>Pezizomycetes</taxon>
        <taxon>Pezizales</taxon>
        <taxon>Tuberaceae</taxon>
        <taxon>Tuber</taxon>
    </lineage>
</organism>
<feature type="signal peptide" evidence="3">
    <location>
        <begin position="1"/>
        <end position="23"/>
    </location>
</feature>
<dbReference type="AlphaFoldDB" id="A0A317T204"/>
<keyword evidence="5" id="KW-1185">Reference proteome</keyword>
<evidence type="ECO:0000313" key="4">
    <source>
        <dbReference type="EMBL" id="PWW80180.1"/>
    </source>
</evidence>
<sequence>MRANFRSVLHLSLFCCNTLLVSGHPVSPVGPSTASPGNSVPNLSSSLRRSILPRNNNSTNPSSSGENDGSGGRTHLLEANLTAAIAVAVGLGVLLVLVGLMSAFRMGWSRGLEYQAKRQKFTSEGSSDVSTDPTFVPWQGEPPIIRGMSERDINSPYTVAVGGLGRHSFRPGKGVYKIHDGPEPGAIRNMVAADKGKARGIGNW</sequence>
<keyword evidence="2" id="KW-1133">Transmembrane helix</keyword>
<evidence type="ECO:0008006" key="6">
    <source>
        <dbReference type="Google" id="ProtNLM"/>
    </source>
</evidence>
<keyword evidence="2" id="KW-0812">Transmembrane</keyword>
<evidence type="ECO:0000256" key="1">
    <source>
        <dbReference type="SAM" id="MobiDB-lite"/>
    </source>
</evidence>
<name>A0A317T204_9PEZI</name>
<dbReference type="Proteomes" id="UP000246991">
    <property type="component" value="Unassembled WGS sequence"/>
</dbReference>
<dbReference type="OrthoDB" id="5405829at2759"/>
<proteinExistence type="predicted"/>
<feature type="compositionally biased region" description="Low complexity" evidence="1">
    <location>
        <begin position="41"/>
        <end position="64"/>
    </location>
</feature>
<dbReference type="EMBL" id="PYWC01000004">
    <property type="protein sequence ID" value="PWW80180.1"/>
    <property type="molecule type" value="Genomic_DNA"/>
</dbReference>
<accession>A0A317T204</accession>
<keyword evidence="3" id="KW-0732">Signal</keyword>
<evidence type="ECO:0000256" key="2">
    <source>
        <dbReference type="SAM" id="Phobius"/>
    </source>
</evidence>
<evidence type="ECO:0000256" key="3">
    <source>
        <dbReference type="SAM" id="SignalP"/>
    </source>
</evidence>
<comment type="caution">
    <text evidence="4">The sequence shown here is derived from an EMBL/GenBank/DDBJ whole genome shotgun (WGS) entry which is preliminary data.</text>
</comment>
<evidence type="ECO:0000313" key="5">
    <source>
        <dbReference type="Proteomes" id="UP000246991"/>
    </source>
</evidence>
<feature type="transmembrane region" description="Helical" evidence="2">
    <location>
        <begin position="81"/>
        <end position="104"/>
    </location>
</feature>